<name>A0AAV8UT04_9RHOD</name>
<dbReference type="Gene3D" id="2.60.40.780">
    <property type="entry name" value="von Hippel-Lindau disease tumour suppressor, beta domain"/>
    <property type="match status" value="1"/>
</dbReference>
<sequence length="193" mass="21041">MSVLGFALPGPYGCMRRTATSMNARSGGDERRIWRTALMGGIAAGMVSTSILFSGQAHAVLQEPPSHFAAVDSDDSEDVKFRVVWEGYRSENSQYGTVILFHNTSNLPVDINWISYSGREVNYAVMSPGETILQPTFASHPWSIRDHTSQTSLALTIAKEEASVVTISDKGKTTDLKQDQAGDPLLDFLAKRG</sequence>
<dbReference type="InterPro" id="IPR036208">
    <property type="entry name" value="VHL_sf"/>
</dbReference>
<accession>A0AAV8UT04</accession>
<dbReference type="Pfam" id="PF01847">
    <property type="entry name" value="VHL"/>
    <property type="match status" value="1"/>
</dbReference>
<organism evidence="2 3">
    <name type="scientific">Rhodosorus marinus</name>
    <dbReference type="NCBI Taxonomy" id="101924"/>
    <lineage>
        <taxon>Eukaryota</taxon>
        <taxon>Rhodophyta</taxon>
        <taxon>Stylonematophyceae</taxon>
        <taxon>Stylonematales</taxon>
        <taxon>Stylonemataceae</taxon>
        <taxon>Rhodosorus</taxon>
    </lineage>
</organism>
<keyword evidence="3" id="KW-1185">Reference proteome</keyword>
<evidence type="ECO:0000313" key="3">
    <source>
        <dbReference type="Proteomes" id="UP001157974"/>
    </source>
</evidence>
<dbReference type="InterPro" id="IPR037140">
    <property type="entry name" value="VHL_beta_dom_sf"/>
</dbReference>
<comment type="caution">
    <text evidence="2">The sequence shown here is derived from an EMBL/GenBank/DDBJ whole genome shotgun (WGS) entry which is preliminary data.</text>
</comment>
<protein>
    <recommendedName>
        <fullName evidence="1">von Hippel-Lindau disease tumour suppressor beta domain-containing protein</fullName>
    </recommendedName>
</protein>
<feature type="domain" description="von Hippel-Lindau disease tumour suppressor beta" evidence="1">
    <location>
        <begin position="89"/>
        <end position="155"/>
    </location>
</feature>
<dbReference type="InterPro" id="IPR024053">
    <property type="entry name" value="VHL_beta_dom"/>
</dbReference>
<dbReference type="EMBL" id="JAMWBK010000004">
    <property type="protein sequence ID" value="KAJ8905674.1"/>
    <property type="molecule type" value="Genomic_DNA"/>
</dbReference>
<gene>
    <name evidence="2" type="ORF">NDN08_002180</name>
</gene>
<evidence type="ECO:0000259" key="1">
    <source>
        <dbReference type="Pfam" id="PF01847"/>
    </source>
</evidence>
<evidence type="ECO:0000313" key="2">
    <source>
        <dbReference type="EMBL" id="KAJ8905674.1"/>
    </source>
</evidence>
<dbReference type="SUPFAM" id="SSF49468">
    <property type="entry name" value="VHL"/>
    <property type="match status" value="1"/>
</dbReference>
<dbReference type="AlphaFoldDB" id="A0AAV8UT04"/>
<proteinExistence type="predicted"/>
<reference evidence="2 3" key="1">
    <citation type="journal article" date="2023" name="Nat. Commun.">
        <title>Origin of minicircular mitochondrial genomes in red algae.</title>
        <authorList>
            <person name="Lee Y."/>
            <person name="Cho C.H."/>
            <person name="Lee Y.M."/>
            <person name="Park S.I."/>
            <person name="Yang J.H."/>
            <person name="West J.A."/>
            <person name="Bhattacharya D."/>
            <person name="Yoon H.S."/>
        </authorList>
    </citation>
    <scope>NUCLEOTIDE SEQUENCE [LARGE SCALE GENOMIC DNA]</scope>
    <source>
        <strain evidence="2 3">CCMP1338</strain>
        <tissue evidence="2">Whole cell</tissue>
    </source>
</reference>
<dbReference type="Proteomes" id="UP001157974">
    <property type="component" value="Unassembled WGS sequence"/>
</dbReference>